<gene>
    <name evidence="3" type="ORF">GGQ54_001185</name>
</gene>
<dbReference type="InterPro" id="IPR029062">
    <property type="entry name" value="Class_I_gatase-like"/>
</dbReference>
<evidence type="ECO:0000259" key="2">
    <source>
        <dbReference type="Pfam" id="PF00117"/>
    </source>
</evidence>
<dbReference type="EMBL" id="JACBZS010000001">
    <property type="protein sequence ID" value="NYI70625.1"/>
    <property type="molecule type" value="Genomic_DNA"/>
</dbReference>
<comment type="caution">
    <text evidence="3">The sequence shown here is derived from an EMBL/GenBank/DDBJ whole genome shotgun (WGS) entry which is preliminary data.</text>
</comment>
<evidence type="ECO:0000313" key="3">
    <source>
        <dbReference type="EMBL" id="NYI70625.1"/>
    </source>
</evidence>
<sequence>MSTTSDPDTVLVIENDPDSGPAMLLDWIAEAGLRPVVIQAWDGDPLPADASGHLALIILGGGMLPDDDAERPWLPGERALLRATAGRAREPVLGICLGAQMITHTFGGTVAAKHGLPEKGVVDLELLPAAADDPVFGELPSPFPAIESHRDQITGLPPGAVLLASSERCANQVLRLGDRVWGVQFHPEVAAARVRQWDPDKLREWGFDPDAVLAEAERRDAELRALWRRTIGRFLDLARAQSADRSAGVSTSTDAPAGSGTSTGTSPA</sequence>
<feature type="region of interest" description="Disordered" evidence="1">
    <location>
        <begin position="241"/>
        <end position="268"/>
    </location>
</feature>
<feature type="domain" description="Glutamine amidotransferase" evidence="2">
    <location>
        <begin position="55"/>
        <end position="190"/>
    </location>
</feature>
<evidence type="ECO:0000313" key="4">
    <source>
        <dbReference type="Proteomes" id="UP000527616"/>
    </source>
</evidence>
<organism evidence="3 4">
    <name type="scientific">Naumannella cuiyingiana</name>
    <dbReference type="NCBI Taxonomy" id="1347891"/>
    <lineage>
        <taxon>Bacteria</taxon>
        <taxon>Bacillati</taxon>
        <taxon>Actinomycetota</taxon>
        <taxon>Actinomycetes</taxon>
        <taxon>Propionibacteriales</taxon>
        <taxon>Propionibacteriaceae</taxon>
        <taxon>Naumannella</taxon>
    </lineage>
</organism>
<dbReference type="Gene3D" id="3.40.50.880">
    <property type="match status" value="1"/>
</dbReference>
<reference evidence="3 4" key="1">
    <citation type="submission" date="2020-07" db="EMBL/GenBank/DDBJ databases">
        <title>Sequencing the genomes of 1000 actinobacteria strains.</title>
        <authorList>
            <person name="Klenk H.-P."/>
        </authorList>
    </citation>
    <scope>NUCLEOTIDE SEQUENCE [LARGE SCALE GENOMIC DNA]</scope>
    <source>
        <strain evidence="3 4">DSM 103164</strain>
    </source>
</reference>
<keyword evidence="3" id="KW-0315">Glutamine amidotransferase</keyword>
<dbReference type="Pfam" id="PF00117">
    <property type="entry name" value="GATase"/>
    <property type="match status" value="1"/>
</dbReference>
<protein>
    <submittedName>
        <fullName evidence="3">GMP synthase-like glutamine amidotransferase</fullName>
    </submittedName>
</protein>
<accession>A0A7Z0IKI4</accession>
<feature type="compositionally biased region" description="Polar residues" evidence="1">
    <location>
        <begin position="248"/>
        <end position="268"/>
    </location>
</feature>
<dbReference type="AlphaFoldDB" id="A0A7Z0IKI4"/>
<proteinExistence type="predicted"/>
<name>A0A7Z0IKI4_9ACTN</name>
<dbReference type="PANTHER" id="PTHR42695">
    <property type="entry name" value="GLUTAMINE AMIDOTRANSFERASE YLR126C-RELATED"/>
    <property type="match status" value="1"/>
</dbReference>
<dbReference type="PANTHER" id="PTHR42695:SF5">
    <property type="entry name" value="GLUTAMINE AMIDOTRANSFERASE YLR126C-RELATED"/>
    <property type="match status" value="1"/>
</dbReference>
<dbReference type="GO" id="GO:0016740">
    <property type="term" value="F:transferase activity"/>
    <property type="evidence" value="ECO:0007669"/>
    <property type="project" value="UniProtKB-KW"/>
</dbReference>
<evidence type="ECO:0000256" key="1">
    <source>
        <dbReference type="SAM" id="MobiDB-lite"/>
    </source>
</evidence>
<dbReference type="CDD" id="cd01741">
    <property type="entry name" value="GATase1_1"/>
    <property type="match status" value="1"/>
</dbReference>
<dbReference type="Proteomes" id="UP000527616">
    <property type="component" value="Unassembled WGS sequence"/>
</dbReference>
<dbReference type="InterPro" id="IPR044992">
    <property type="entry name" value="ChyE-like"/>
</dbReference>
<dbReference type="RefSeq" id="WP_179444561.1">
    <property type="nucleotide sequence ID" value="NZ_JACBZS010000001.1"/>
</dbReference>
<keyword evidence="4" id="KW-1185">Reference proteome</keyword>
<keyword evidence="3" id="KW-0808">Transferase</keyword>
<dbReference type="GO" id="GO:0005829">
    <property type="term" value="C:cytosol"/>
    <property type="evidence" value="ECO:0007669"/>
    <property type="project" value="TreeGrafter"/>
</dbReference>
<dbReference type="SUPFAM" id="SSF52317">
    <property type="entry name" value="Class I glutamine amidotransferase-like"/>
    <property type="match status" value="1"/>
</dbReference>
<dbReference type="PROSITE" id="PS51273">
    <property type="entry name" value="GATASE_TYPE_1"/>
    <property type="match status" value="1"/>
</dbReference>
<dbReference type="InterPro" id="IPR017926">
    <property type="entry name" value="GATASE"/>
</dbReference>